<comment type="caution">
    <text evidence="2">The sequence shown here is derived from an EMBL/GenBank/DDBJ whole genome shotgun (WGS) entry which is preliminary data.</text>
</comment>
<evidence type="ECO:0000313" key="2">
    <source>
        <dbReference type="EMBL" id="NBE53289.1"/>
    </source>
</evidence>
<dbReference type="EMBL" id="JAAAHS010000131">
    <property type="protein sequence ID" value="NBE53289.1"/>
    <property type="molecule type" value="Genomic_DNA"/>
</dbReference>
<dbReference type="Gene3D" id="3.40.50.150">
    <property type="entry name" value="Vaccinia Virus protein VP39"/>
    <property type="match status" value="1"/>
</dbReference>
<dbReference type="Proteomes" id="UP000598297">
    <property type="component" value="Unassembled WGS sequence"/>
</dbReference>
<dbReference type="GO" id="GO:0008757">
    <property type="term" value="F:S-adenosylmethionine-dependent methyltransferase activity"/>
    <property type="evidence" value="ECO:0007669"/>
    <property type="project" value="InterPro"/>
</dbReference>
<dbReference type="GO" id="GO:0032259">
    <property type="term" value="P:methylation"/>
    <property type="evidence" value="ECO:0007669"/>
    <property type="project" value="UniProtKB-KW"/>
</dbReference>
<dbReference type="PANTHER" id="PTHR43464:SF83">
    <property type="entry name" value="MALONYL-[ACYL-CARRIER PROTEIN] O-METHYLTRANSFERASE"/>
    <property type="match status" value="1"/>
</dbReference>
<keyword evidence="3" id="KW-1185">Reference proteome</keyword>
<keyword evidence="2" id="KW-0808">Transferase</keyword>
<feature type="domain" description="Methyltransferase type 11" evidence="1">
    <location>
        <begin position="44"/>
        <end position="144"/>
    </location>
</feature>
<dbReference type="SUPFAM" id="SSF53335">
    <property type="entry name" value="S-adenosyl-L-methionine-dependent methyltransferases"/>
    <property type="match status" value="1"/>
</dbReference>
<dbReference type="Pfam" id="PF08241">
    <property type="entry name" value="Methyltransf_11"/>
    <property type="match status" value="1"/>
</dbReference>
<dbReference type="OrthoDB" id="3636702at2"/>
<reference evidence="2" key="1">
    <citation type="submission" date="2020-01" db="EMBL/GenBank/DDBJ databases">
        <title>Whole-genome analyses of novel actinobacteria.</title>
        <authorList>
            <person name="Sahin N."/>
        </authorList>
    </citation>
    <scope>NUCLEOTIDE SEQUENCE</scope>
    <source>
        <strain evidence="2">YC537</strain>
    </source>
</reference>
<accession>A0A964XLC2</accession>
<dbReference type="InterPro" id="IPR029063">
    <property type="entry name" value="SAM-dependent_MTases_sf"/>
</dbReference>
<keyword evidence="2" id="KW-0489">Methyltransferase</keyword>
<evidence type="ECO:0000259" key="1">
    <source>
        <dbReference type="Pfam" id="PF08241"/>
    </source>
</evidence>
<dbReference type="CDD" id="cd02440">
    <property type="entry name" value="AdoMet_MTases"/>
    <property type="match status" value="1"/>
</dbReference>
<dbReference type="PANTHER" id="PTHR43464">
    <property type="entry name" value="METHYLTRANSFERASE"/>
    <property type="match status" value="1"/>
</dbReference>
<gene>
    <name evidence="2" type="ORF">GUY60_18050</name>
</gene>
<protein>
    <submittedName>
        <fullName evidence="2">Methyltransferase domain-containing protein</fullName>
    </submittedName>
</protein>
<sequence>MTGLLRFDGDRATEADTEAHAPDMVAQRAHLRRQLGVRPGHRVLDIGCGPGYLLSELRRDLGPTGRIYGIDISESMLELARERCATDSAPGAVDLRTGRAEQLPFPDATFDVAVAVQVYEYVEDIERALDELFRVLRPGGRAVILDTDWDSLVWRSADRERMRDVLELWEDHVAHPRLPQHLGPLLRRAGFQEEPLTTLTFVDRELDPSRYSYWQVGFIEAFLADHPRARTEQTRAWSDELRGLAAAGNYFFSLGRYAFTLRRPPA</sequence>
<dbReference type="RefSeq" id="WP_161699045.1">
    <property type="nucleotide sequence ID" value="NZ_JAAAHS010000131.1"/>
</dbReference>
<proteinExistence type="predicted"/>
<dbReference type="AlphaFoldDB" id="A0A964XLC2"/>
<organism evidence="2 3">
    <name type="scientific">Streptomyces boluensis</name>
    <dbReference type="NCBI Taxonomy" id="1775135"/>
    <lineage>
        <taxon>Bacteria</taxon>
        <taxon>Bacillati</taxon>
        <taxon>Actinomycetota</taxon>
        <taxon>Actinomycetes</taxon>
        <taxon>Kitasatosporales</taxon>
        <taxon>Streptomycetaceae</taxon>
        <taxon>Streptomyces</taxon>
    </lineage>
</organism>
<name>A0A964XLC2_9ACTN</name>
<dbReference type="InterPro" id="IPR013216">
    <property type="entry name" value="Methyltransf_11"/>
</dbReference>
<evidence type="ECO:0000313" key="3">
    <source>
        <dbReference type="Proteomes" id="UP000598297"/>
    </source>
</evidence>